<feature type="domain" description="2Fe-2S ferredoxin-type" evidence="1">
    <location>
        <begin position="3"/>
        <end position="99"/>
    </location>
</feature>
<dbReference type="InterPro" id="IPR027980">
    <property type="entry name" value="RACo_C"/>
</dbReference>
<dbReference type="InterPro" id="IPR012675">
    <property type="entry name" value="Beta-grasp_dom_sf"/>
</dbReference>
<gene>
    <name evidence="2" type="ORF">DK846_01045</name>
</gene>
<dbReference type="InterPro" id="IPR001041">
    <property type="entry name" value="2Fe-2S_ferredoxin-type"/>
</dbReference>
<dbReference type="Pfam" id="PF17650">
    <property type="entry name" value="RACo_linker"/>
    <property type="match status" value="1"/>
</dbReference>
<dbReference type="InterPro" id="IPR042259">
    <property type="entry name" value="Raco-like_middle_sf"/>
</dbReference>
<dbReference type="Gene3D" id="3.10.20.30">
    <property type="match status" value="1"/>
</dbReference>
<proteinExistence type="predicted"/>
<dbReference type="RefSeq" id="WP_109967065.1">
    <property type="nucleotide sequence ID" value="NZ_QGMY01000002.1"/>
</dbReference>
<dbReference type="InterPro" id="IPR052911">
    <property type="entry name" value="Corrinoid_activation_enz"/>
</dbReference>
<dbReference type="OrthoDB" id="31557at2157"/>
<evidence type="ECO:0000313" key="3">
    <source>
        <dbReference type="Proteomes" id="UP000245657"/>
    </source>
</evidence>
<dbReference type="SUPFAM" id="SSF54292">
    <property type="entry name" value="2Fe-2S ferredoxin-like"/>
    <property type="match status" value="1"/>
</dbReference>
<sequence length="613" mass="66564">MTGKVTITFEPEGKMITDSPRSVLEISQNAGITLRSDCGGIGVCGKCRIQIAKKYGSISPPTDKELKFLTAEEIAQNIRLACQVKILSGTATIYIPKESRNEAREISGTALEGRISLSPVIQKVQCQLPRPSLEDTLPDLERLTIGVGRIFNQIPLSILTNLPAILRAAEWNITAVFCNNDLIALESGNTTTEMYGVAIDIGSSKIICHLVDLLNGVTIAEEHAENPQIMYGEDVVSRITFAAKNPKNLKKIQSLVIDTINALIIKMSEKAGIEKDKIYEIVFDGNTVMHHLFLGINPKFIGVSPFLPGLKSQVSFPSRDLGLEILPEGKVTSLPLIAGYVGSDAVADLMLTRIYEKSEYSLLIDIGTNSEIMVGNSEKILVCSAPSGPSFEGAHISAGMKAVGGAIETISIEDGKLNYTTIGNRKPKGICGSGIIDLVAELFSAGIITKNGKFTDLSHPRIIKRVVPEFLVVPKEETDTDRDITITEKDINEFLLAKGSLRAGWTILLEKFGISQSEISRIWLAGSFGTHINIENAMSLELIPQVDPDLVVLAGETAVGGSKIALLSGSERESIKKILMKVKYVELSVEKSFNREYLRSIPIYHAISSNSIL</sequence>
<organism evidence="2 3">
    <name type="scientific">Methanospirillum lacunae</name>
    <dbReference type="NCBI Taxonomy" id="668570"/>
    <lineage>
        <taxon>Archaea</taxon>
        <taxon>Methanobacteriati</taxon>
        <taxon>Methanobacteriota</taxon>
        <taxon>Stenosarchaea group</taxon>
        <taxon>Methanomicrobia</taxon>
        <taxon>Methanomicrobiales</taxon>
        <taxon>Methanospirillaceae</taxon>
        <taxon>Methanospirillum</taxon>
    </lineage>
</organism>
<dbReference type="InterPro" id="IPR041414">
    <property type="entry name" value="Raco-like_middle"/>
</dbReference>
<evidence type="ECO:0000259" key="1">
    <source>
        <dbReference type="PROSITE" id="PS51085"/>
    </source>
</evidence>
<dbReference type="Gene3D" id="3.30.420.480">
    <property type="entry name" value="Domain of unknown function (DUF4445)"/>
    <property type="match status" value="1"/>
</dbReference>
<dbReference type="Pfam" id="PF17651">
    <property type="entry name" value="Raco_middle"/>
    <property type="match status" value="1"/>
</dbReference>
<dbReference type="Pfam" id="PF14574">
    <property type="entry name" value="RACo_C_ter"/>
    <property type="match status" value="1"/>
</dbReference>
<dbReference type="EMBL" id="QGMY01000002">
    <property type="protein sequence ID" value="PWR73785.1"/>
    <property type="molecule type" value="Genomic_DNA"/>
</dbReference>
<keyword evidence="3" id="KW-1185">Reference proteome</keyword>
<name>A0A2V2N5J8_9EURY</name>
<dbReference type="Gene3D" id="3.10.20.880">
    <property type="match status" value="1"/>
</dbReference>
<dbReference type="CDD" id="cd00207">
    <property type="entry name" value="fer2"/>
    <property type="match status" value="1"/>
</dbReference>
<dbReference type="PANTHER" id="PTHR42895">
    <property type="entry name" value="IRON-SULFUR CLUSTER-BINDING PROTEIN-RELATED"/>
    <property type="match status" value="1"/>
</dbReference>
<protein>
    <submittedName>
        <fullName evidence="2">Ferredoxin</fullName>
    </submittedName>
</protein>
<comment type="caution">
    <text evidence="2">The sequence shown here is derived from an EMBL/GenBank/DDBJ whole genome shotgun (WGS) entry which is preliminary data.</text>
</comment>
<accession>A0A2V2N5J8</accession>
<evidence type="ECO:0000313" key="2">
    <source>
        <dbReference type="EMBL" id="PWR73785.1"/>
    </source>
</evidence>
<dbReference type="PROSITE" id="PS51085">
    <property type="entry name" value="2FE2S_FER_2"/>
    <property type="match status" value="1"/>
</dbReference>
<dbReference type="GO" id="GO:0051536">
    <property type="term" value="F:iron-sulfur cluster binding"/>
    <property type="evidence" value="ECO:0007669"/>
    <property type="project" value="InterPro"/>
</dbReference>
<dbReference type="Proteomes" id="UP000245657">
    <property type="component" value="Unassembled WGS sequence"/>
</dbReference>
<dbReference type="AlphaFoldDB" id="A0A2V2N5J8"/>
<reference evidence="2 3" key="1">
    <citation type="submission" date="2018-05" db="EMBL/GenBank/DDBJ databases">
        <title>Draft genome of Methanospirillum lacunae Ki8-1.</title>
        <authorList>
            <person name="Dueholm M.S."/>
            <person name="Nielsen P.H."/>
            <person name="Bakmann L.F."/>
            <person name="Otzen D.E."/>
        </authorList>
    </citation>
    <scope>NUCLEOTIDE SEQUENCE [LARGE SCALE GENOMIC DNA]</scope>
    <source>
        <strain evidence="2 3">Ki8-1</strain>
    </source>
</reference>
<dbReference type="InterPro" id="IPR040506">
    <property type="entry name" value="RACo_linker"/>
</dbReference>
<dbReference type="PANTHER" id="PTHR42895:SF1">
    <property type="entry name" value="IRON-SULFUR CLUSTER PROTEIN"/>
    <property type="match status" value="1"/>
</dbReference>
<dbReference type="Pfam" id="PF00111">
    <property type="entry name" value="Fer2"/>
    <property type="match status" value="1"/>
</dbReference>
<dbReference type="InterPro" id="IPR036010">
    <property type="entry name" value="2Fe-2S_ferredoxin-like_sf"/>
</dbReference>